<dbReference type="SUPFAM" id="SSF75304">
    <property type="entry name" value="Amidase signature (AS) enzymes"/>
    <property type="match status" value="1"/>
</dbReference>
<dbReference type="Pfam" id="PF01425">
    <property type="entry name" value="Amidase"/>
    <property type="match status" value="1"/>
</dbReference>
<accession>A0A2G5HQQ6</accession>
<name>A0A2G5HQQ6_CERBT</name>
<keyword evidence="5" id="KW-1185">Reference proteome</keyword>
<evidence type="ECO:0000313" key="4">
    <source>
        <dbReference type="Proteomes" id="UP000230605"/>
    </source>
</evidence>
<dbReference type="Proteomes" id="UP000230605">
    <property type="component" value="Chromosome 6"/>
</dbReference>
<evidence type="ECO:0000259" key="1">
    <source>
        <dbReference type="Pfam" id="PF01425"/>
    </source>
</evidence>
<dbReference type="InterPro" id="IPR000120">
    <property type="entry name" value="Amidase"/>
</dbReference>
<dbReference type="Gene3D" id="3.90.1300.10">
    <property type="entry name" value="Amidase signature (AS) domain"/>
    <property type="match status" value="1"/>
</dbReference>
<dbReference type="AlphaFoldDB" id="A0A2G5HQQ6"/>
<feature type="domain" description="Amidase" evidence="1">
    <location>
        <begin position="36"/>
        <end position="432"/>
    </location>
</feature>
<dbReference type="InterPro" id="IPR023631">
    <property type="entry name" value="Amidase_dom"/>
</dbReference>
<sequence length="458" mass="49903">MANKQTGIEHRTLHELSGAEAVSLMQSGELTCETYVTALLARVAERDAAVRAWVHLDKAQIMNQAQDLDRVPVGQRGPLHGLPVGIKDIMLTKDMPTQYNSKLFESTEPIATDAAAIAVLRARGALIFGKTTTTEFASSKQGNWHQNLTRNAHAEDRTPGGSSSGSGAAVADVQIPVALGTQTGGSIIRPAAFNGCYGFKPTWGAVSREGIGQWSTTNDTCGFFSRTIDDLKLLLDAYSIEDDTPPRQFTIKSSRIAFCKTSLWPNAGPGTQSAWEKAKTLLTTEGAQITDLELPEDFSHLNDWHDIIIAKEGQASFLGAYLADKSKLEDSIQGHVEDRKKYTRKQQSEAYDNCARLRSVWDSIAGQYEVVVVPSVPDEAPLGLEWTGDMSFNSMWTVLHCPVIHVPGFKGQSGMPVGLSLVSARFTDQQLLETAQVIGQLWQEKGSDGTIPENKKLE</sequence>
<dbReference type="GO" id="GO:0016740">
    <property type="term" value="F:transferase activity"/>
    <property type="evidence" value="ECO:0007669"/>
    <property type="project" value="UniProtKB-KW"/>
</dbReference>
<evidence type="ECO:0000313" key="2">
    <source>
        <dbReference type="EMBL" id="PIA94874.1"/>
    </source>
</evidence>
<dbReference type="PANTHER" id="PTHR11895">
    <property type="entry name" value="TRANSAMIDASE"/>
    <property type="match status" value="1"/>
</dbReference>
<proteinExistence type="predicted"/>
<evidence type="ECO:0000313" key="3">
    <source>
        <dbReference type="EMBL" id="WPB05331.1"/>
    </source>
</evidence>
<evidence type="ECO:0000313" key="5">
    <source>
        <dbReference type="Proteomes" id="UP001302367"/>
    </source>
</evidence>
<reference evidence="3 5" key="2">
    <citation type="submission" date="2023-09" db="EMBL/GenBank/DDBJ databases">
        <title>Complete-Gapless Cercospora beticola genome.</title>
        <authorList>
            <person name="Wyatt N.A."/>
            <person name="Spanner R.E."/>
            <person name="Bolton M.D."/>
        </authorList>
    </citation>
    <scope>NUCLEOTIDE SEQUENCE [LARGE SCALE GENOMIC DNA]</scope>
    <source>
        <strain evidence="3">Cb09-40</strain>
    </source>
</reference>
<dbReference type="Proteomes" id="UP001302367">
    <property type="component" value="Chromosome 6"/>
</dbReference>
<gene>
    <name evidence="2" type="ORF">CB0940_08748</name>
    <name evidence="3" type="ORF">RHO25_009983</name>
</gene>
<dbReference type="EMBL" id="LKMD01000104">
    <property type="protein sequence ID" value="PIA94874.1"/>
    <property type="molecule type" value="Genomic_DNA"/>
</dbReference>
<reference evidence="2 4" key="1">
    <citation type="submission" date="2015-10" db="EMBL/GenBank/DDBJ databases">
        <title>The cercosporin biosynthetic gene cluster was horizontally transferred to several fungal lineages and shown to be expanded in Cercospora beticola based on microsynteny with recipient genomes.</title>
        <authorList>
            <person name="De Jonge R."/>
            <person name="Ebert M.K."/>
            <person name="Suttle J.C."/>
            <person name="Jurick Ii W.M."/>
            <person name="Secor G.A."/>
            <person name="Thomma B.P."/>
            <person name="Van De Peer Y."/>
            <person name="Bolton M.D."/>
        </authorList>
    </citation>
    <scope>NUCLEOTIDE SEQUENCE [LARGE SCALE GENOMIC DNA]</scope>
    <source>
        <strain evidence="2 4">09-40</strain>
    </source>
</reference>
<dbReference type="OrthoDB" id="6428749at2759"/>
<dbReference type="PANTHER" id="PTHR11895:SF151">
    <property type="entry name" value="GLUTAMYL-TRNA(GLN) AMIDOTRANSFERASE SUBUNIT A"/>
    <property type="match status" value="1"/>
</dbReference>
<dbReference type="InterPro" id="IPR036928">
    <property type="entry name" value="AS_sf"/>
</dbReference>
<protein>
    <submittedName>
        <fullName evidence="2">Glutamyl-tRNA(Gln) amidotransferase subunit A</fullName>
    </submittedName>
</protein>
<keyword evidence="2" id="KW-0808">Transferase</keyword>
<organism evidence="2 4">
    <name type="scientific">Cercospora beticola</name>
    <name type="common">Sugarbeet leaf spot fungus</name>
    <dbReference type="NCBI Taxonomy" id="122368"/>
    <lineage>
        <taxon>Eukaryota</taxon>
        <taxon>Fungi</taxon>
        <taxon>Dikarya</taxon>
        <taxon>Ascomycota</taxon>
        <taxon>Pezizomycotina</taxon>
        <taxon>Dothideomycetes</taxon>
        <taxon>Dothideomycetidae</taxon>
        <taxon>Mycosphaerellales</taxon>
        <taxon>Mycosphaerellaceae</taxon>
        <taxon>Cercospora</taxon>
    </lineage>
</organism>
<dbReference type="EMBL" id="CP134189">
    <property type="protein sequence ID" value="WPB05331.1"/>
    <property type="molecule type" value="Genomic_DNA"/>
</dbReference>